<sequence>MFVLLRANLLGTVLTKPHLQIPIEGTIPMVIPFAQLRSQTIIPVACDVEHMVLTVLPETKDVFQLITLLVLECFEVKDWCISFCIVRIRYDVGQHAGLTVQIGTTKRANQGIAEQVQEEIRFSSHGQLRWIFKGHRYEQHMPGDQLDAAFDEIEVHSKLGMLEELRCRRQHMSWITAPK</sequence>
<reference evidence="1" key="1">
    <citation type="submission" date="2018-01" db="EMBL/GenBank/DDBJ databases">
        <title>An insight into the sialome of Amazonian anophelines.</title>
        <authorList>
            <person name="Ribeiro J.M."/>
            <person name="Scarpassa V."/>
            <person name="Calvo E."/>
        </authorList>
    </citation>
    <scope>NUCLEOTIDE SEQUENCE</scope>
</reference>
<accession>A0A2M4D757</accession>
<dbReference type="EMBL" id="GGFL01008730">
    <property type="protein sequence ID" value="MBW72908.1"/>
    <property type="molecule type" value="Transcribed_RNA"/>
</dbReference>
<evidence type="ECO:0000313" key="1">
    <source>
        <dbReference type="EMBL" id="MBW72908.1"/>
    </source>
</evidence>
<proteinExistence type="predicted"/>
<dbReference type="AlphaFoldDB" id="A0A2M4D757"/>
<name>A0A2M4D757_ANODA</name>
<protein>
    <submittedName>
        <fullName evidence="1">Putative secreted protein</fullName>
    </submittedName>
</protein>
<organism evidence="1">
    <name type="scientific">Anopheles darlingi</name>
    <name type="common">Mosquito</name>
    <dbReference type="NCBI Taxonomy" id="43151"/>
    <lineage>
        <taxon>Eukaryota</taxon>
        <taxon>Metazoa</taxon>
        <taxon>Ecdysozoa</taxon>
        <taxon>Arthropoda</taxon>
        <taxon>Hexapoda</taxon>
        <taxon>Insecta</taxon>
        <taxon>Pterygota</taxon>
        <taxon>Neoptera</taxon>
        <taxon>Endopterygota</taxon>
        <taxon>Diptera</taxon>
        <taxon>Nematocera</taxon>
        <taxon>Culicoidea</taxon>
        <taxon>Culicidae</taxon>
        <taxon>Anophelinae</taxon>
        <taxon>Anopheles</taxon>
    </lineage>
</organism>